<reference evidence="12" key="1">
    <citation type="submission" date="2019-10" db="EMBL/GenBank/DDBJ databases">
        <authorList>
            <consortium name="DOE Joint Genome Institute"/>
            <person name="Kuo A."/>
            <person name="Miyauchi S."/>
            <person name="Kiss E."/>
            <person name="Drula E."/>
            <person name="Kohler A."/>
            <person name="Sanchez-Garcia M."/>
            <person name="Andreopoulos B."/>
            <person name="Barry K.W."/>
            <person name="Bonito G."/>
            <person name="Buee M."/>
            <person name="Carver A."/>
            <person name="Chen C."/>
            <person name="Cichocki N."/>
            <person name="Clum A."/>
            <person name="Culley D."/>
            <person name="Crous P.W."/>
            <person name="Fauchery L."/>
            <person name="Girlanda M."/>
            <person name="Hayes R."/>
            <person name="Keri Z."/>
            <person name="LaButti K."/>
            <person name="Lipzen A."/>
            <person name="Lombard V."/>
            <person name="Magnuson J."/>
            <person name="Maillard F."/>
            <person name="Morin E."/>
            <person name="Murat C."/>
            <person name="Nolan M."/>
            <person name="Ohm R."/>
            <person name="Pangilinan J."/>
            <person name="Pereira M."/>
            <person name="Perotto S."/>
            <person name="Peter M."/>
            <person name="Riley R."/>
            <person name="Sitrit Y."/>
            <person name="Stielow B."/>
            <person name="Szollosi G."/>
            <person name="Zifcakova L."/>
            <person name="Stursova M."/>
            <person name="Spatafora J.W."/>
            <person name="Tedersoo L."/>
            <person name="Vaario L.-M."/>
            <person name="Yamada A."/>
            <person name="Yan M."/>
            <person name="Wang P."/>
            <person name="Xu J."/>
            <person name="Bruns T."/>
            <person name="Baldrian P."/>
            <person name="Vilgalys R."/>
            <person name="Henrissat B."/>
            <person name="Grigoriev I.V."/>
            <person name="Hibbett D."/>
            <person name="Nagy L.G."/>
            <person name="Martin F.M."/>
        </authorList>
    </citation>
    <scope>NUCLEOTIDE SEQUENCE</scope>
    <source>
        <strain evidence="12">BED1</strain>
    </source>
</reference>
<dbReference type="EMBL" id="WHUW01000011">
    <property type="protein sequence ID" value="KAF8440946.1"/>
    <property type="molecule type" value="Genomic_DNA"/>
</dbReference>
<dbReference type="InterPro" id="IPR005940">
    <property type="entry name" value="Anthranilate_Pribosyl_Tfrase"/>
</dbReference>
<keyword evidence="4" id="KW-0328">Glycosyltransferase</keyword>
<keyword evidence="13" id="KW-1185">Reference proteome</keyword>
<dbReference type="Gene3D" id="1.20.970.10">
    <property type="entry name" value="Transferase, Pyrimidine Nucleoside Phosphorylase, Chain C"/>
    <property type="match status" value="1"/>
</dbReference>
<reference evidence="12" key="2">
    <citation type="journal article" date="2020" name="Nat. Commun.">
        <title>Large-scale genome sequencing of mycorrhizal fungi provides insights into the early evolution of symbiotic traits.</title>
        <authorList>
            <person name="Miyauchi S."/>
            <person name="Kiss E."/>
            <person name="Kuo A."/>
            <person name="Drula E."/>
            <person name="Kohler A."/>
            <person name="Sanchez-Garcia M."/>
            <person name="Morin E."/>
            <person name="Andreopoulos B."/>
            <person name="Barry K.W."/>
            <person name="Bonito G."/>
            <person name="Buee M."/>
            <person name="Carver A."/>
            <person name="Chen C."/>
            <person name="Cichocki N."/>
            <person name="Clum A."/>
            <person name="Culley D."/>
            <person name="Crous P.W."/>
            <person name="Fauchery L."/>
            <person name="Girlanda M."/>
            <person name="Hayes R.D."/>
            <person name="Keri Z."/>
            <person name="LaButti K."/>
            <person name="Lipzen A."/>
            <person name="Lombard V."/>
            <person name="Magnuson J."/>
            <person name="Maillard F."/>
            <person name="Murat C."/>
            <person name="Nolan M."/>
            <person name="Ohm R.A."/>
            <person name="Pangilinan J."/>
            <person name="Pereira M.F."/>
            <person name="Perotto S."/>
            <person name="Peter M."/>
            <person name="Pfister S."/>
            <person name="Riley R."/>
            <person name="Sitrit Y."/>
            <person name="Stielow J.B."/>
            <person name="Szollosi G."/>
            <person name="Zifcakova L."/>
            <person name="Stursova M."/>
            <person name="Spatafora J.W."/>
            <person name="Tedersoo L."/>
            <person name="Vaario L.M."/>
            <person name="Yamada A."/>
            <person name="Yan M."/>
            <person name="Wang P."/>
            <person name="Xu J."/>
            <person name="Bruns T."/>
            <person name="Baldrian P."/>
            <person name="Vilgalys R."/>
            <person name="Dunand C."/>
            <person name="Henrissat B."/>
            <person name="Grigoriev I.V."/>
            <person name="Hibbett D."/>
            <person name="Nagy L.G."/>
            <person name="Martin F.M."/>
        </authorList>
    </citation>
    <scope>NUCLEOTIDE SEQUENCE</scope>
    <source>
        <strain evidence="12">BED1</strain>
    </source>
</reference>
<evidence type="ECO:0000259" key="10">
    <source>
        <dbReference type="Pfam" id="PF00591"/>
    </source>
</evidence>
<evidence type="ECO:0000256" key="7">
    <source>
        <dbReference type="ARBA" id="ARBA00023141"/>
    </source>
</evidence>
<dbReference type="SUPFAM" id="SSF52418">
    <property type="entry name" value="Nucleoside phosphorylase/phosphoribosyltransferase catalytic domain"/>
    <property type="match status" value="1"/>
</dbReference>
<protein>
    <recommendedName>
        <fullName evidence="9">Anthranilate phosphoribosyltransferase</fullName>
        <ecNumber evidence="2">2.4.2.18</ecNumber>
    </recommendedName>
</protein>
<keyword evidence="7" id="KW-0057">Aromatic amino acid biosynthesis</keyword>
<feature type="domain" description="Glycosyl transferase family 3 N-terminal" evidence="11">
    <location>
        <begin position="10"/>
        <end position="76"/>
    </location>
</feature>
<feature type="domain" description="Glycosyl transferase family 3" evidence="10">
    <location>
        <begin position="89"/>
        <end position="345"/>
    </location>
</feature>
<evidence type="ECO:0000313" key="12">
    <source>
        <dbReference type="EMBL" id="KAF8440946.1"/>
    </source>
</evidence>
<evidence type="ECO:0000256" key="9">
    <source>
        <dbReference type="ARBA" id="ARBA00071401"/>
    </source>
</evidence>
<dbReference type="FunFam" id="3.40.1030.10:FF:000002">
    <property type="entry name" value="Anthranilate phosphoribosyltransferase"/>
    <property type="match status" value="1"/>
</dbReference>
<evidence type="ECO:0000256" key="5">
    <source>
        <dbReference type="ARBA" id="ARBA00022679"/>
    </source>
</evidence>
<gene>
    <name evidence="12" type="ORF">L210DRAFT_3399840</name>
</gene>
<evidence type="ECO:0000256" key="2">
    <source>
        <dbReference type="ARBA" id="ARBA00011948"/>
    </source>
</evidence>
<accession>A0AAD4BW37</accession>
<dbReference type="InterPro" id="IPR017459">
    <property type="entry name" value="Glycosyl_Trfase_fam3_N_dom"/>
</dbReference>
<dbReference type="GO" id="GO:0004048">
    <property type="term" value="F:anthranilate phosphoribosyltransferase activity"/>
    <property type="evidence" value="ECO:0007669"/>
    <property type="project" value="UniProtKB-EC"/>
</dbReference>
<dbReference type="Pfam" id="PF00591">
    <property type="entry name" value="Glycos_transf_3"/>
    <property type="match status" value="1"/>
</dbReference>
<sequence length="365" mass="38706">MTEHTPDMFKTLLAKLVKTPDDFTPDDLKLALEHLFTPDVVPPTQIGAFLAAMHIHHIERRPENLAAAAQVLRARALKAAVEDDDKDFVVDIVGTGGDGHNTFNVSTAAAIVAAGAGARVVKHGSRASTSTSGSADLLQALDCHFVPPTDSITPTRIPRMPFFFILAPHYHPALALLAPHRKSVPFRTLFNVLGPLINPARPRGMLLGVADHALGRPFAESLREGGVQRALVVCGAEGLDEISCAGETSAWALAQDGSITETVLHPGMFGLGTHGLDKVKGGEAAENATTLTTLLMSSGEGEEELRPVREFVLMNAAALLVVAGVAEDYKDGVRLAREGIKSGSAWMALEAFRESGRTAIVNVAK</sequence>
<evidence type="ECO:0000256" key="4">
    <source>
        <dbReference type="ARBA" id="ARBA00022676"/>
    </source>
</evidence>
<dbReference type="NCBIfam" id="TIGR01245">
    <property type="entry name" value="trpD"/>
    <property type="match status" value="1"/>
</dbReference>
<evidence type="ECO:0000259" key="11">
    <source>
        <dbReference type="Pfam" id="PF02885"/>
    </source>
</evidence>
<evidence type="ECO:0000256" key="6">
    <source>
        <dbReference type="ARBA" id="ARBA00022822"/>
    </source>
</evidence>
<dbReference type="Pfam" id="PF02885">
    <property type="entry name" value="Glycos_trans_3N"/>
    <property type="match status" value="1"/>
</dbReference>
<dbReference type="PANTHER" id="PTHR43285:SF2">
    <property type="entry name" value="ANTHRANILATE PHOSPHORIBOSYLTRANSFERASE"/>
    <property type="match status" value="1"/>
</dbReference>
<dbReference type="EC" id="2.4.2.18" evidence="2"/>
<evidence type="ECO:0000256" key="1">
    <source>
        <dbReference type="ARBA" id="ARBA00004907"/>
    </source>
</evidence>
<dbReference type="GO" id="GO:0000162">
    <property type="term" value="P:L-tryptophan biosynthetic process"/>
    <property type="evidence" value="ECO:0007669"/>
    <property type="project" value="UniProtKB-KW"/>
</dbReference>
<keyword evidence="3" id="KW-0028">Amino-acid biosynthesis</keyword>
<evidence type="ECO:0000313" key="13">
    <source>
        <dbReference type="Proteomes" id="UP001194468"/>
    </source>
</evidence>
<evidence type="ECO:0000256" key="8">
    <source>
        <dbReference type="ARBA" id="ARBA00061500"/>
    </source>
</evidence>
<comment type="pathway">
    <text evidence="1">Amino-acid biosynthesis; L-tryptophan biosynthesis; L-tryptophan from chorismate: step 2/5.</text>
</comment>
<comment type="caution">
    <text evidence="12">The sequence shown here is derived from an EMBL/GenBank/DDBJ whole genome shotgun (WGS) entry which is preliminary data.</text>
</comment>
<dbReference type="InterPro" id="IPR000312">
    <property type="entry name" value="Glycosyl_Trfase_fam3"/>
</dbReference>
<dbReference type="GO" id="GO:0005829">
    <property type="term" value="C:cytosol"/>
    <property type="evidence" value="ECO:0007669"/>
    <property type="project" value="TreeGrafter"/>
</dbReference>
<evidence type="ECO:0000256" key="3">
    <source>
        <dbReference type="ARBA" id="ARBA00022605"/>
    </source>
</evidence>
<dbReference type="Gene3D" id="3.40.1030.10">
    <property type="entry name" value="Nucleoside phosphorylase/phosphoribosyltransferase catalytic domain"/>
    <property type="match status" value="1"/>
</dbReference>
<dbReference type="HAMAP" id="MF_00211">
    <property type="entry name" value="TrpD"/>
    <property type="match status" value="1"/>
</dbReference>
<name>A0AAD4BW37_BOLED</name>
<dbReference type="Proteomes" id="UP001194468">
    <property type="component" value="Unassembled WGS sequence"/>
</dbReference>
<dbReference type="InterPro" id="IPR035902">
    <property type="entry name" value="Nuc_phospho_transferase"/>
</dbReference>
<dbReference type="AlphaFoldDB" id="A0AAD4BW37"/>
<keyword evidence="6" id="KW-0822">Tryptophan biosynthesis</keyword>
<dbReference type="PANTHER" id="PTHR43285">
    <property type="entry name" value="ANTHRANILATE PHOSPHORIBOSYLTRANSFERASE"/>
    <property type="match status" value="1"/>
</dbReference>
<comment type="similarity">
    <text evidence="8">Belongs to the anthranilate phosphoribosyltransferase family.</text>
</comment>
<proteinExistence type="inferred from homology"/>
<keyword evidence="5 12" id="KW-0808">Transferase</keyword>
<organism evidence="12 13">
    <name type="scientific">Boletus edulis BED1</name>
    <dbReference type="NCBI Taxonomy" id="1328754"/>
    <lineage>
        <taxon>Eukaryota</taxon>
        <taxon>Fungi</taxon>
        <taxon>Dikarya</taxon>
        <taxon>Basidiomycota</taxon>
        <taxon>Agaricomycotina</taxon>
        <taxon>Agaricomycetes</taxon>
        <taxon>Agaricomycetidae</taxon>
        <taxon>Boletales</taxon>
        <taxon>Boletineae</taxon>
        <taxon>Boletaceae</taxon>
        <taxon>Boletoideae</taxon>
        <taxon>Boletus</taxon>
    </lineage>
</organism>